<evidence type="ECO:0000313" key="5">
    <source>
        <dbReference type="Proteomes" id="UP001492380"/>
    </source>
</evidence>
<keyword evidence="2" id="KW-0732">Signal</keyword>
<feature type="chain" id="PRO_5045442075" evidence="2">
    <location>
        <begin position="32"/>
        <end position="648"/>
    </location>
</feature>
<accession>A0ABR1YM16</accession>
<proteinExistence type="inferred from homology"/>
<dbReference type="InterPro" id="IPR050491">
    <property type="entry name" value="AmpC-like"/>
</dbReference>
<dbReference type="PANTHER" id="PTHR46825:SF9">
    <property type="entry name" value="BETA-LACTAMASE-RELATED DOMAIN-CONTAINING PROTEIN"/>
    <property type="match status" value="1"/>
</dbReference>
<dbReference type="PANTHER" id="PTHR46825">
    <property type="entry name" value="D-ALANYL-D-ALANINE-CARBOXYPEPTIDASE/ENDOPEPTIDASE AMPH"/>
    <property type="match status" value="1"/>
</dbReference>
<dbReference type="InterPro" id="IPR001466">
    <property type="entry name" value="Beta-lactam-related"/>
</dbReference>
<dbReference type="Gene3D" id="3.40.710.10">
    <property type="entry name" value="DD-peptidase/beta-lactamase superfamily"/>
    <property type="match status" value="1"/>
</dbReference>
<evidence type="ECO:0000259" key="3">
    <source>
        <dbReference type="Pfam" id="PF00144"/>
    </source>
</evidence>
<protein>
    <submittedName>
        <fullName evidence="4">Beta-lactamase/transpeptidase-like protein</fullName>
    </submittedName>
</protein>
<dbReference type="Pfam" id="PF00144">
    <property type="entry name" value="Beta-lactamase"/>
    <property type="match status" value="1"/>
</dbReference>
<feature type="domain" description="Beta-lactamase-related" evidence="3">
    <location>
        <begin position="62"/>
        <end position="414"/>
    </location>
</feature>
<dbReference type="SUPFAM" id="SSF56601">
    <property type="entry name" value="beta-lactamase/transpeptidase-like"/>
    <property type="match status" value="1"/>
</dbReference>
<sequence length="648" mass="70672">MAGPNSSNRGMRMSLIHLLLALSLWKCCCLADVPSAQQPLVSGSGTQERKSLDSYGPLDVEFDALVQKTMDQFHVPGLSLVIVQGEKTFAKGYGHAVLPSTAATNRTLYYIGSISKSFTAATLLHLTETTANTSAPIHLHTPISSLIPADFVLQEPYITQHATIADLLSHRTGMPRHDESYGGSRQTSLREHVRNLRNLPLTAPFRATYQYCNMMFSTLAHVIETVTGGTPFADVVEQAIFEPLGMSHAYASLDKALAAGEKGDIATGYYYHGQQRSKTEDDETDETCRQYTPQAPPTSPILTGAGSILLSPLSFAHYLRALLTSSLPLTPASHAFLRTPLDIDNEDSASPPTAANYTPYASAPLYGLAWAHQSVGRFTMLSHTGSVTGFGAAAAWLPELNWGVGVFANTDVSSNRVNQILLWRLLEERVALEEGGDGRKALGDAAWRYDWAEKYRRDDEAREEKRRNARAVVWPQAPDERDKAPLRRAVEEFAGTFADKGYGEIAIEVCPPPTAAAAAAASAPDAPLRSFPPSSPSSFSCPTFPSANASTPLRPLLFAHVRDRTWTHAWYFTHVNGDGFFLAWMDSLPGEPSRLSEGDVPRKAVFQTGVSGRVERLGMAYEPRMGLEEGLREVGDGADGLVWFERVD</sequence>
<evidence type="ECO:0000256" key="2">
    <source>
        <dbReference type="SAM" id="SignalP"/>
    </source>
</evidence>
<gene>
    <name evidence="4" type="ORF">HDK90DRAFT_466576</name>
</gene>
<dbReference type="InterPro" id="IPR012338">
    <property type="entry name" value="Beta-lactam/transpept-like"/>
</dbReference>
<evidence type="ECO:0000256" key="1">
    <source>
        <dbReference type="ARBA" id="ARBA00038215"/>
    </source>
</evidence>
<dbReference type="Proteomes" id="UP001492380">
    <property type="component" value="Unassembled WGS sequence"/>
</dbReference>
<keyword evidence="5" id="KW-1185">Reference proteome</keyword>
<reference evidence="4 5" key="1">
    <citation type="submission" date="2024-04" db="EMBL/GenBank/DDBJ databases">
        <title>Phyllosticta paracitricarpa is synonymous to the EU quarantine fungus P. citricarpa based on phylogenomic analyses.</title>
        <authorList>
            <consortium name="Lawrence Berkeley National Laboratory"/>
            <person name="Van Ingen-Buijs V.A."/>
            <person name="Van Westerhoven A.C."/>
            <person name="Haridas S."/>
            <person name="Skiadas P."/>
            <person name="Martin F."/>
            <person name="Groenewald J.Z."/>
            <person name="Crous P.W."/>
            <person name="Seidl M.F."/>
        </authorList>
    </citation>
    <scope>NUCLEOTIDE SEQUENCE [LARGE SCALE GENOMIC DNA]</scope>
    <source>
        <strain evidence="4 5">CBS 123374</strain>
    </source>
</reference>
<comment type="caution">
    <text evidence="4">The sequence shown here is derived from an EMBL/GenBank/DDBJ whole genome shotgun (WGS) entry which is preliminary data.</text>
</comment>
<name>A0ABR1YM16_9PEZI</name>
<feature type="signal peptide" evidence="2">
    <location>
        <begin position="1"/>
        <end position="31"/>
    </location>
</feature>
<comment type="similarity">
    <text evidence="1">Belongs to the peptidase S12 family.</text>
</comment>
<evidence type="ECO:0000313" key="4">
    <source>
        <dbReference type="EMBL" id="KAK8233535.1"/>
    </source>
</evidence>
<dbReference type="EMBL" id="JBBWRZ010000006">
    <property type="protein sequence ID" value="KAK8233535.1"/>
    <property type="molecule type" value="Genomic_DNA"/>
</dbReference>
<organism evidence="4 5">
    <name type="scientific">Phyllosticta capitalensis</name>
    <dbReference type="NCBI Taxonomy" id="121624"/>
    <lineage>
        <taxon>Eukaryota</taxon>
        <taxon>Fungi</taxon>
        <taxon>Dikarya</taxon>
        <taxon>Ascomycota</taxon>
        <taxon>Pezizomycotina</taxon>
        <taxon>Dothideomycetes</taxon>
        <taxon>Dothideomycetes incertae sedis</taxon>
        <taxon>Botryosphaeriales</taxon>
        <taxon>Phyllostictaceae</taxon>
        <taxon>Phyllosticta</taxon>
    </lineage>
</organism>